<reference evidence="3" key="1">
    <citation type="submission" date="2023-05" db="EMBL/GenBank/DDBJ databases">
        <title>Nepenthes gracilis genome sequencing.</title>
        <authorList>
            <person name="Fukushima K."/>
        </authorList>
    </citation>
    <scope>NUCLEOTIDE SEQUENCE</scope>
    <source>
        <strain evidence="3">SING2019-196</strain>
    </source>
</reference>
<comment type="caution">
    <text evidence="3">The sequence shown here is derived from an EMBL/GenBank/DDBJ whole genome shotgun (WGS) entry which is preliminary data.</text>
</comment>
<organism evidence="3 4">
    <name type="scientific">Nepenthes gracilis</name>
    <name type="common">Slender pitcher plant</name>
    <dbReference type="NCBI Taxonomy" id="150966"/>
    <lineage>
        <taxon>Eukaryota</taxon>
        <taxon>Viridiplantae</taxon>
        <taxon>Streptophyta</taxon>
        <taxon>Embryophyta</taxon>
        <taxon>Tracheophyta</taxon>
        <taxon>Spermatophyta</taxon>
        <taxon>Magnoliopsida</taxon>
        <taxon>eudicotyledons</taxon>
        <taxon>Gunneridae</taxon>
        <taxon>Pentapetalae</taxon>
        <taxon>Caryophyllales</taxon>
        <taxon>Nepenthaceae</taxon>
        <taxon>Nepenthes</taxon>
    </lineage>
</organism>
<gene>
    <name evidence="3" type="ORF">Nepgr_015051</name>
</gene>
<name>A0AAD3SM54_NEPGR</name>
<evidence type="ECO:0000256" key="1">
    <source>
        <dbReference type="SAM" id="MobiDB-lite"/>
    </source>
</evidence>
<feature type="domain" description="VQ" evidence="2">
    <location>
        <begin position="42"/>
        <end position="58"/>
    </location>
</feature>
<proteinExistence type="predicted"/>
<dbReference type="Pfam" id="PF05678">
    <property type="entry name" value="VQ"/>
    <property type="match status" value="1"/>
</dbReference>
<dbReference type="PANTHER" id="PTHR33624:SF2">
    <property type="entry name" value="SIGMA FACTOR BINDING PROTEIN 1, CHLOROPLASTIC"/>
    <property type="match status" value="1"/>
</dbReference>
<dbReference type="Proteomes" id="UP001279734">
    <property type="component" value="Unassembled WGS sequence"/>
</dbReference>
<accession>A0AAD3SM54</accession>
<dbReference type="InterPro" id="IPR039335">
    <property type="entry name" value="SIB1/2"/>
</dbReference>
<dbReference type="InterPro" id="IPR008889">
    <property type="entry name" value="VQ"/>
</dbReference>
<evidence type="ECO:0000313" key="3">
    <source>
        <dbReference type="EMBL" id="GMH13210.1"/>
    </source>
</evidence>
<protein>
    <recommendedName>
        <fullName evidence="2">VQ domain-containing protein</fullName>
    </recommendedName>
</protein>
<dbReference type="PANTHER" id="PTHR33624">
    <property type="entry name" value="SIGMA FACTOR BINDING PROTEIN 1, CHLOROPLASTIC"/>
    <property type="match status" value="1"/>
</dbReference>
<feature type="region of interest" description="Disordered" evidence="1">
    <location>
        <begin position="1"/>
        <end position="23"/>
    </location>
</feature>
<dbReference type="AlphaFoldDB" id="A0AAD3SM54"/>
<sequence>MDGRSGKIDQKRKSDVDGRRAKKEPLRVRYISSPILVNARSESEFRAVVQELTGKNSDGRSPTYAVDTVSADGASRSRECSAAAAGMDDLGGFSMDTVWSRGIGEDAFWREFSKNS</sequence>
<evidence type="ECO:0000259" key="2">
    <source>
        <dbReference type="Pfam" id="PF05678"/>
    </source>
</evidence>
<dbReference type="EMBL" id="BSYO01000012">
    <property type="protein sequence ID" value="GMH13210.1"/>
    <property type="molecule type" value="Genomic_DNA"/>
</dbReference>
<keyword evidence="4" id="KW-1185">Reference proteome</keyword>
<evidence type="ECO:0000313" key="4">
    <source>
        <dbReference type="Proteomes" id="UP001279734"/>
    </source>
</evidence>